<name>A0A5C8ZCS8_9GAMM</name>
<sequence>MINKNHSHARTNPSRVDIRQQ</sequence>
<evidence type="ECO:0000256" key="1">
    <source>
        <dbReference type="SAM" id="MobiDB-lite"/>
    </source>
</evidence>
<reference evidence="2 3" key="1">
    <citation type="submission" date="2019-07" db="EMBL/GenBank/DDBJ databases">
        <title>Reinekea sp. strain SSH23 genome sequencing and assembly.</title>
        <authorList>
            <person name="Kim I."/>
        </authorList>
    </citation>
    <scope>NUCLEOTIDE SEQUENCE [LARGE SCALE GENOMIC DNA]</scope>
    <source>
        <strain evidence="2 3">SSH23</strain>
    </source>
</reference>
<gene>
    <name evidence="2" type="ORF">FME95_03460</name>
</gene>
<dbReference type="AlphaFoldDB" id="A0A5C8ZCS8"/>
<keyword evidence="3" id="KW-1185">Reference proteome</keyword>
<comment type="caution">
    <text evidence="2">The sequence shown here is derived from an EMBL/GenBank/DDBJ whole genome shotgun (WGS) entry which is preliminary data.</text>
</comment>
<feature type="region of interest" description="Disordered" evidence="1">
    <location>
        <begin position="1"/>
        <end position="21"/>
    </location>
</feature>
<evidence type="ECO:0000313" key="2">
    <source>
        <dbReference type="EMBL" id="TXR54948.1"/>
    </source>
</evidence>
<protein>
    <submittedName>
        <fullName evidence="2">Uncharacterized protein</fullName>
    </submittedName>
</protein>
<evidence type="ECO:0000313" key="3">
    <source>
        <dbReference type="Proteomes" id="UP000321764"/>
    </source>
</evidence>
<accession>A0A5C8ZCS8</accession>
<dbReference type="EMBL" id="VKAD01000001">
    <property type="protein sequence ID" value="TXR54948.1"/>
    <property type="molecule type" value="Genomic_DNA"/>
</dbReference>
<proteinExistence type="predicted"/>
<dbReference type="Proteomes" id="UP000321764">
    <property type="component" value="Unassembled WGS sequence"/>
</dbReference>
<organism evidence="2 3">
    <name type="scientific">Reinekea thalattae</name>
    <dbReference type="NCBI Taxonomy" id="2593301"/>
    <lineage>
        <taxon>Bacteria</taxon>
        <taxon>Pseudomonadati</taxon>
        <taxon>Pseudomonadota</taxon>
        <taxon>Gammaproteobacteria</taxon>
        <taxon>Oceanospirillales</taxon>
        <taxon>Saccharospirillaceae</taxon>
        <taxon>Reinekea</taxon>
    </lineage>
</organism>